<dbReference type="CDD" id="cd12148">
    <property type="entry name" value="fungal_TF_MHR"/>
    <property type="match status" value="1"/>
</dbReference>
<comment type="subcellular location">
    <subcellularLocation>
        <location evidence="1">Nucleus</location>
    </subcellularLocation>
</comment>
<dbReference type="GO" id="GO:0008270">
    <property type="term" value="F:zinc ion binding"/>
    <property type="evidence" value="ECO:0007669"/>
    <property type="project" value="InterPro"/>
</dbReference>
<dbReference type="PROSITE" id="PS00463">
    <property type="entry name" value="ZN2_CY6_FUNGAL_1"/>
    <property type="match status" value="1"/>
</dbReference>
<name>A0A0A1TBA9_9HYPO</name>
<keyword evidence="2" id="KW-0479">Metal-binding</keyword>
<dbReference type="InterPro" id="IPR001138">
    <property type="entry name" value="Zn2Cys6_DnaBD"/>
</dbReference>
<feature type="domain" description="Zn(2)-C6 fungal-type" evidence="7">
    <location>
        <begin position="26"/>
        <end position="56"/>
    </location>
</feature>
<dbReference type="CDD" id="cd00067">
    <property type="entry name" value="GAL4"/>
    <property type="match status" value="1"/>
</dbReference>
<dbReference type="Pfam" id="PF04082">
    <property type="entry name" value="Fungal_trans"/>
    <property type="match status" value="1"/>
</dbReference>
<dbReference type="OrthoDB" id="3862662at2759"/>
<dbReference type="SMART" id="SM00906">
    <property type="entry name" value="Fungal_trans"/>
    <property type="match status" value="1"/>
</dbReference>
<protein>
    <recommendedName>
        <fullName evidence="7">Zn(2)-C6 fungal-type domain-containing protein</fullName>
    </recommendedName>
</protein>
<feature type="compositionally biased region" description="Basic and acidic residues" evidence="6">
    <location>
        <begin position="106"/>
        <end position="117"/>
    </location>
</feature>
<dbReference type="SMART" id="SM00066">
    <property type="entry name" value="GAL4"/>
    <property type="match status" value="1"/>
</dbReference>
<feature type="compositionally biased region" description="Low complexity" evidence="6">
    <location>
        <begin position="15"/>
        <end position="26"/>
    </location>
</feature>
<evidence type="ECO:0000313" key="8">
    <source>
        <dbReference type="EMBL" id="CEJ92074.1"/>
    </source>
</evidence>
<dbReference type="GO" id="GO:0003677">
    <property type="term" value="F:DNA binding"/>
    <property type="evidence" value="ECO:0007669"/>
    <property type="project" value="InterPro"/>
</dbReference>
<dbReference type="Proteomes" id="UP000039046">
    <property type="component" value="Unassembled WGS sequence"/>
</dbReference>
<feature type="region of interest" description="Disordered" evidence="6">
    <location>
        <begin position="57"/>
        <end position="117"/>
    </location>
</feature>
<evidence type="ECO:0000259" key="7">
    <source>
        <dbReference type="PROSITE" id="PS50048"/>
    </source>
</evidence>
<feature type="region of interest" description="Disordered" evidence="6">
    <location>
        <begin position="1"/>
        <end position="26"/>
    </location>
</feature>
<keyword evidence="9" id="KW-1185">Reference proteome</keyword>
<dbReference type="AlphaFoldDB" id="A0A0A1TBA9"/>
<dbReference type="PANTHER" id="PTHR47338">
    <property type="entry name" value="ZN(II)2CYS6 TRANSCRIPTION FACTOR (EUROFUNG)-RELATED"/>
    <property type="match status" value="1"/>
</dbReference>
<evidence type="ECO:0000256" key="6">
    <source>
        <dbReference type="SAM" id="MobiDB-lite"/>
    </source>
</evidence>
<dbReference type="EMBL" id="CDHN01000004">
    <property type="protein sequence ID" value="CEJ92074.1"/>
    <property type="molecule type" value="Genomic_DNA"/>
</dbReference>
<feature type="region of interest" description="Disordered" evidence="6">
    <location>
        <begin position="326"/>
        <end position="346"/>
    </location>
</feature>
<dbReference type="InterPro" id="IPR050815">
    <property type="entry name" value="TF_fung"/>
</dbReference>
<keyword evidence="3" id="KW-0805">Transcription regulation</keyword>
<dbReference type="Pfam" id="PF00172">
    <property type="entry name" value="Zn_clus"/>
    <property type="match status" value="1"/>
</dbReference>
<keyword evidence="4" id="KW-0804">Transcription</keyword>
<proteinExistence type="predicted"/>
<dbReference type="GO" id="GO:0005634">
    <property type="term" value="C:nucleus"/>
    <property type="evidence" value="ECO:0007669"/>
    <property type="project" value="UniProtKB-SubCell"/>
</dbReference>
<evidence type="ECO:0000256" key="1">
    <source>
        <dbReference type="ARBA" id="ARBA00004123"/>
    </source>
</evidence>
<keyword evidence="5" id="KW-0539">Nucleus</keyword>
<dbReference type="PROSITE" id="PS50048">
    <property type="entry name" value="ZN2_CY6_FUNGAL_2"/>
    <property type="match status" value="1"/>
</dbReference>
<evidence type="ECO:0000313" key="9">
    <source>
        <dbReference type="Proteomes" id="UP000039046"/>
    </source>
</evidence>
<gene>
    <name evidence="8" type="ORF">VHEMI07751</name>
</gene>
<accession>A0A0A1TBA9</accession>
<dbReference type="InterPro" id="IPR007219">
    <property type="entry name" value="XnlR_reg_dom"/>
</dbReference>
<sequence>MPPRESAAWQPQHGSSPAHSSTSPLSCHSCRRLKRRCDRQYPRCGLCQRKQAPCDYPHQRKERVGRSAKSSSQDLSSPSSFLSASSPTLSSTTSPQSCATSASQPDHLRSKSKKDNAHQQLSELGGLNLLAASFLDPDDFIRAQLETEKPNVVITKHVADLVGSIGDIQNRARIFFESAHTWMPIVSKVQFHRHLLQRLALQRVDLFLLVLAMNLLVSRASVAKSMLYRTVKQLYFDVESAGRLSVQSLQAALLIALYELGHGIYPAAIISVASCARHGTLLGVQKHLTNTGLLEGMSWIDVEERRRLWWAIVILDRFINLSHPNPSLVTQDPDPESYLPADDDDYDNGVSPSDEAVQLRLSSQVHLGRFARFAHSVPLLSQAISRSGEDQENTAQLRRTILSLIHLGDVEGMEDRILLCTLNAVSYLAVFTLDNAVMQLRTKATKKQPVAAEVVSPETISAIQHGIEIMTLETSRINLEHLSPFLLHMMYRSLSILLSLNQNPPDSMHVSDNIDLLKHGLERLQSRWLVAETYLLLAKRQEVFSHVQPA</sequence>
<feature type="compositionally biased region" description="Low complexity" evidence="6">
    <location>
        <begin position="67"/>
        <end position="97"/>
    </location>
</feature>
<dbReference type="GO" id="GO:0006351">
    <property type="term" value="P:DNA-templated transcription"/>
    <property type="evidence" value="ECO:0007669"/>
    <property type="project" value="InterPro"/>
</dbReference>
<dbReference type="InterPro" id="IPR036864">
    <property type="entry name" value="Zn2-C6_fun-type_DNA-bd_sf"/>
</dbReference>
<dbReference type="Gene3D" id="4.10.240.10">
    <property type="entry name" value="Zn(2)-C6 fungal-type DNA-binding domain"/>
    <property type="match status" value="1"/>
</dbReference>
<reference evidence="8 9" key="1">
    <citation type="journal article" date="2015" name="Genome Announc.">
        <title>Draft Genome Sequence and Gene Annotation of the Entomopathogenic Fungus Verticillium hemipterigenum.</title>
        <authorList>
            <person name="Horn F."/>
            <person name="Habel A."/>
            <person name="Scharf D.H."/>
            <person name="Dworschak J."/>
            <person name="Brakhage A.A."/>
            <person name="Guthke R."/>
            <person name="Hertweck C."/>
            <person name="Linde J."/>
        </authorList>
    </citation>
    <scope>NUCLEOTIDE SEQUENCE [LARGE SCALE GENOMIC DNA]</scope>
</reference>
<dbReference type="GO" id="GO:0000981">
    <property type="term" value="F:DNA-binding transcription factor activity, RNA polymerase II-specific"/>
    <property type="evidence" value="ECO:0007669"/>
    <property type="project" value="InterPro"/>
</dbReference>
<organism evidence="8 9">
    <name type="scientific">[Torrubiella] hemipterigena</name>
    <dbReference type="NCBI Taxonomy" id="1531966"/>
    <lineage>
        <taxon>Eukaryota</taxon>
        <taxon>Fungi</taxon>
        <taxon>Dikarya</taxon>
        <taxon>Ascomycota</taxon>
        <taxon>Pezizomycotina</taxon>
        <taxon>Sordariomycetes</taxon>
        <taxon>Hypocreomycetidae</taxon>
        <taxon>Hypocreales</taxon>
        <taxon>Clavicipitaceae</taxon>
        <taxon>Clavicipitaceae incertae sedis</taxon>
        <taxon>'Torrubiella' clade</taxon>
    </lineage>
</organism>
<evidence type="ECO:0000256" key="2">
    <source>
        <dbReference type="ARBA" id="ARBA00022723"/>
    </source>
</evidence>
<dbReference type="PANTHER" id="PTHR47338:SF20">
    <property type="entry name" value="ZN(II)2CYS6 TRANSCRIPTION FACTOR (EUROFUNG)"/>
    <property type="match status" value="1"/>
</dbReference>
<evidence type="ECO:0000256" key="5">
    <source>
        <dbReference type="ARBA" id="ARBA00023242"/>
    </source>
</evidence>
<dbReference type="HOGENOM" id="CLU_023880_2_0_1"/>
<dbReference type="SUPFAM" id="SSF57701">
    <property type="entry name" value="Zn2/Cys6 DNA-binding domain"/>
    <property type="match status" value="1"/>
</dbReference>
<evidence type="ECO:0000256" key="3">
    <source>
        <dbReference type="ARBA" id="ARBA00023015"/>
    </source>
</evidence>
<evidence type="ECO:0000256" key="4">
    <source>
        <dbReference type="ARBA" id="ARBA00023163"/>
    </source>
</evidence>
<dbReference type="STRING" id="1531966.A0A0A1TBA9"/>